<evidence type="ECO:0000313" key="2">
    <source>
        <dbReference type="EMBL" id="SHN84007.1"/>
    </source>
</evidence>
<dbReference type="InterPro" id="IPR036928">
    <property type="entry name" value="AS_sf"/>
</dbReference>
<evidence type="ECO:0000313" key="3">
    <source>
        <dbReference type="Proteomes" id="UP000184096"/>
    </source>
</evidence>
<dbReference type="PANTHER" id="PTHR11895:SF170">
    <property type="entry name" value="AMIDASE"/>
    <property type="match status" value="1"/>
</dbReference>
<keyword evidence="3" id="KW-1185">Reference proteome</keyword>
<protein>
    <submittedName>
        <fullName evidence="2">Amidase</fullName>
    </submittedName>
</protein>
<sequence>MTFKMPSTEQVRKLGDALGIDVTDSYADSVIDFIKPFADGYRLITSLADDVPEIKYPRSGYYRPEGEENKHGAWIVKAQIRGASNGKLSGKKVAIKDTYSLAGVPLTNGASVLEGYVPEFDAPVITRLLDAGAEIIGKSVCEYFSFSGGAATSTSGPVHNPRAWGHTPGGSSTGSGALVALGEVDMATGGDQAGSIRIPASLSGVVGIKPTWGLVPYTGIMGMDPTIDHAGPLTATVADNALFLEVMAGEDGYDSRQAGLKLDTYTKAIGQEIAGMKIGVVQEGFGQYDSHPDVDAGVREAAKVLQGLGALIEEISIPWHLIGVPIWSAIALEGTYHGMIKSALPRNIEGVYPVSLAGRLGSLRERANELPDTVKVGMLLGAYTDKYYRGYYYFKAQNLRRRLRAAYDKALSGYDLLLMPTTRMMASKIPSADAPLQTLMQHSWEQITNTCPFNITHHPAISIPCGLGEGGRPIGLMLVAKHWQESTLYRAAHAFERACHWQSMGSNAKR</sequence>
<dbReference type="RefSeq" id="WP_072823065.1">
    <property type="nucleotide sequence ID" value="NZ_LT670849.1"/>
</dbReference>
<dbReference type="NCBIfam" id="NF005565">
    <property type="entry name" value="PRK07235.1"/>
    <property type="match status" value="1"/>
</dbReference>
<reference evidence="3" key="1">
    <citation type="submission" date="2016-11" db="EMBL/GenBank/DDBJ databases">
        <authorList>
            <person name="Varghese N."/>
            <person name="Submissions S."/>
        </authorList>
    </citation>
    <scope>NUCLEOTIDE SEQUENCE [LARGE SCALE GENOMIC DNA]</scope>
    <source>
        <strain evidence="3">GAS401</strain>
    </source>
</reference>
<dbReference type="GO" id="GO:0003824">
    <property type="term" value="F:catalytic activity"/>
    <property type="evidence" value="ECO:0007669"/>
    <property type="project" value="InterPro"/>
</dbReference>
<dbReference type="SUPFAM" id="SSF75304">
    <property type="entry name" value="Amidase signature (AS) enzymes"/>
    <property type="match status" value="1"/>
</dbReference>
<accession>A0A1M7UM74</accession>
<evidence type="ECO:0000259" key="1">
    <source>
        <dbReference type="Pfam" id="PF01425"/>
    </source>
</evidence>
<dbReference type="InterPro" id="IPR000120">
    <property type="entry name" value="Amidase"/>
</dbReference>
<name>A0A1M7UM74_9BRAD</name>
<dbReference type="Proteomes" id="UP000184096">
    <property type="component" value="Chromosome I"/>
</dbReference>
<dbReference type="EMBL" id="LT670849">
    <property type="protein sequence ID" value="SHN84007.1"/>
    <property type="molecule type" value="Genomic_DNA"/>
</dbReference>
<dbReference type="PANTHER" id="PTHR11895">
    <property type="entry name" value="TRANSAMIDASE"/>
    <property type="match status" value="1"/>
</dbReference>
<gene>
    <name evidence="2" type="ORF">SAMN05444170_5748</name>
</gene>
<dbReference type="InterPro" id="IPR023631">
    <property type="entry name" value="Amidase_dom"/>
</dbReference>
<organism evidence="2 3">
    <name type="scientific">Bradyrhizobium erythrophlei</name>
    <dbReference type="NCBI Taxonomy" id="1437360"/>
    <lineage>
        <taxon>Bacteria</taxon>
        <taxon>Pseudomonadati</taxon>
        <taxon>Pseudomonadota</taxon>
        <taxon>Alphaproteobacteria</taxon>
        <taxon>Hyphomicrobiales</taxon>
        <taxon>Nitrobacteraceae</taxon>
        <taxon>Bradyrhizobium</taxon>
    </lineage>
</organism>
<feature type="domain" description="Amidase" evidence="1">
    <location>
        <begin position="78"/>
        <end position="488"/>
    </location>
</feature>
<dbReference type="Pfam" id="PF01425">
    <property type="entry name" value="Amidase"/>
    <property type="match status" value="1"/>
</dbReference>
<proteinExistence type="predicted"/>
<dbReference type="AlphaFoldDB" id="A0A1M7UM74"/>
<dbReference type="OrthoDB" id="9811471at2"/>
<dbReference type="Gene3D" id="3.90.1300.10">
    <property type="entry name" value="Amidase signature (AS) domain"/>
    <property type="match status" value="1"/>
</dbReference>